<evidence type="ECO:0000256" key="9">
    <source>
        <dbReference type="ARBA" id="ARBA00035611"/>
    </source>
</evidence>
<dbReference type="CDD" id="cd06579">
    <property type="entry name" value="TM_PBP1_transp_AraH_like"/>
    <property type="match status" value="1"/>
</dbReference>
<sequence>MSAPPAVKADERLASGNWFTKFFTKPEAGATAAALVLFVLFAVVAPQFTQPSSLATTLYGASTVGIMALGVSLLMIGGEFDLSTGVGVISSALTASLFVYWFGTNVWVGVLVGLVFSLAVGFINGWLLIKTKLASFIVTLATFFMLTGLNLGVTRMITGGVASPSIAQWPGFDSAAAVFASDIPVFGVRIKITVVYWILLVIVATWILRRTRVGNWIYASGGAPEAARAVGVPVARTKIGLYMGVGFCAWLLGMHNLFAFKTVQSGEGIGNEFLYIIAAVVGGCLLTGGYGSAIGGAIGALIYGMALKGVVYAEWNPDWLRFFLGAMLLGATVLNFWLQRRAAKGGKK</sequence>
<evidence type="ECO:0000256" key="11">
    <source>
        <dbReference type="SAM" id="Phobius"/>
    </source>
</evidence>
<feature type="transmembrane region" description="Helical" evidence="11">
    <location>
        <begin position="82"/>
        <end position="101"/>
    </location>
</feature>
<evidence type="ECO:0000256" key="4">
    <source>
        <dbReference type="ARBA" id="ARBA00022519"/>
    </source>
</evidence>
<evidence type="ECO:0000256" key="10">
    <source>
        <dbReference type="ARBA" id="ARBA00035686"/>
    </source>
</evidence>
<comment type="caution">
    <text evidence="12">The sequence shown here is derived from an EMBL/GenBank/DDBJ whole genome shotgun (WGS) entry which is preliminary data.</text>
</comment>
<reference evidence="12 13" key="1">
    <citation type="journal article" date="2017" name="New Microbes New Infect">
        <title>Genome sequence of 'Leucobacter massiliensis' sp. nov. isolated from human pharynx after travel to the 2014 Hajj.</title>
        <authorList>
            <person name="Leangapichart T."/>
            <person name="Gautret P."/>
            <person name="Nguyen T.T."/>
            <person name="Armstrong N."/>
            <person name="Rolain J.M."/>
        </authorList>
    </citation>
    <scope>NUCLEOTIDE SEQUENCE [LARGE SCALE GENOMIC DNA]</scope>
    <source>
        <strain evidence="12 13">122RC15</strain>
    </source>
</reference>
<keyword evidence="7 11" id="KW-1133">Transmembrane helix</keyword>
<dbReference type="GO" id="GO:0022857">
    <property type="term" value="F:transmembrane transporter activity"/>
    <property type="evidence" value="ECO:0007669"/>
    <property type="project" value="InterPro"/>
</dbReference>
<feature type="transmembrane region" description="Helical" evidence="11">
    <location>
        <begin position="319"/>
        <end position="338"/>
    </location>
</feature>
<dbReference type="OrthoDB" id="6844941at2"/>
<dbReference type="AlphaFoldDB" id="A0A2S9QNE7"/>
<organism evidence="12 13">
    <name type="scientific">Leucobacter massiliensis</name>
    <dbReference type="NCBI Taxonomy" id="1686285"/>
    <lineage>
        <taxon>Bacteria</taxon>
        <taxon>Bacillati</taxon>
        <taxon>Actinomycetota</taxon>
        <taxon>Actinomycetes</taxon>
        <taxon>Micrococcales</taxon>
        <taxon>Microbacteriaceae</taxon>
        <taxon>Leucobacter</taxon>
    </lineage>
</organism>
<feature type="transmembrane region" description="Helical" evidence="11">
    <location>
        <begin position="106"/>
        <end position="127"/>
    </location>
</feature>
<evidence type="ECO:0000256" key="8">
    <source>
        <dbReference type="ARBA" id="ARBA00023136"/>
    </source>
</evidence>
<dbReference type="InterPro" id="IPR001851">
    <property type="entry name" value="ABC_transp_permease"/>
</dbReference>
<evidence type="ECO:0000256" key="1">
    <source>
        <dbReference type="ARBA" id="ARBA00004651"/>
    </source>
</evidence>
<keyword evidence="3" id="KW-1003">Cell membrane</keyword>
<name>A0A2S9QNE7_9MICO</name>
<proteinExistence type="predicted"/>
<feature type="transmembrane region" description="Helical" evidence="11">
    <location>
        <begin position="190"/>
        <end position="208"/>
    </location>
</feature>
<dbReference type="Proteomes" id="UP000238650">
    <property type="component" value="Unassembled WGS sequence"/>
</dbReference>
<dbReference type="Pfam" id="PF02653">
    <property type="entry name" value="BPD_transp_2"/>
    <property type="match status" value="1"/>
</dbReference>
<evidence type="ECO:0000256" key="7">
    <source>
        <dbReference type="ARBA" id="ARBA00022989"/>
    </source>
</evidence>
<keyword evidence="5" id="KW-0762">Sugar transport</keyword>
<keyword evidence="6 11" id="KW-0812">Transmembrane</keyword>
<feature type="transmembrane region" description="Helical" evidence="11">
    <location>
        <begin position="57"/>
        <end position="76"/>
    </location>
</feature>
<evidence type="ECO:0000256" key="6">
    <source>
        <dbReference type="ARBA" id="ARBA00022692"/>
    </source>
</evidence>
<feature type="transmembrane region" description="Helical" evidence="11">
    <location>
        <begin position="133"/>
        <end position="153"/>
    </location>
</feature>
<comment type="function">
    <text evidence="9">Part of the binding-protein-dependent transport system for D-xylose. Probably responsible for the translocation of the substrate across the membrane.</text>
</comment>
<evidence type="ECO:0000256" key="5">
    <source>
        <dbReference type="ARBA" id="ARBA00022597"/>
    </source>
</evidence>
<evidence type="ECO:0000313" key="13">
    <source>
        <dbReference type="Proteomes" id="UP000238650"/>
    </source>
</evidence>
<evidence type="ECO:0000256" key="2">
    <source>
        <dbReference type="ARBA" id="ARBA00022448"/>
    </source>
</evidence>
<dbReference type="GO" id="GO:0005886">
    <property type="term" value="C:plasma membrane"/>
    <property type="evidence" value="ECO:0007669"/>
    <property type="project" value="UniProtKB-SubCell"/>
</dbReference>
<evidence type="ECO:0000256" key="3">
    <source>
        <dbReference type="ARBA" id="ARBA00022475"/>
    </source>
</evidence>
<keyword evidence="8 11" id="KW-0472">Membrane</keyword>
<accession>A0A2S9QNE7</accession>
<feature type="transmembrane region" description="Helical" evidence="11">
    <location>
        <begin position="272"/>
        <end position="299"/>
    </location>
</feature>
<feature type="transmembrane region" description="Helical" evidence="11">
    <location>
        <begin position="28"/>
        <end position="45"/>
    </location>
</feature>
<dbReference type="RefSeq" id="WP_105805579.1">
    <property type="nucleotide sequence ID" value="NZ_MWZD01000017.1"/>
</dbReference>
<keyword evidence="13" id="KW-1185">Reference proteome</keyword>
<gene>
    <name evidence="12" type="ORF">B4915_09715</name>
</gene>
<dbReference type="EMBL" id="MWZD01000017">
    <property type="protein sequence ID" value="PRI11123.1"/>
    <property type="molecule type" value="Genomic_DNA"/>
</dbReference>
<comment type="subcellular location">
    <subcellularLocation>
        <location evidence="1">Cell membrane</location>
        <topology evidence="1">Multi-pass membrane protein</topology>
    </subcellularLocation>
</comment>
<evidence type="ECO:0000313" key="12">
    <source>
        <dbReference type="EMBL" id="PRI11123.1"/>
    </source>
</evidence>
<feature type="transmembrane region" description="Helical" evidence="11">
    <location>
        <begin position="239"/>
        <end position="260"/>
    </location>
</feature>
<keyword evidence="2" id="KW-0813">Transport</keyword>
<keyword evidence="4" id="KW-0997">Cell inner membrane</keyword>
<dbReference type="PANTHER" id="PTHR32196">
    <property type="entry name" value="ABC TRANSPORTER PERMEASE PROTEIN YPHD-RELATED-RELATED"/>
    <property type="match status" value="1"/>
</dbReference>
<protein>
    <recommendedName>
        <fullName evidence="10">Xylose transport system permease protein XylH</fullName>
    </recommendedName>
</protein>
<dbReference type="PANTHER" id="PTHR32196:SF32">
    <property type="entry name" value="XYLOSE TRANSPORT SYSTEM PERMEASE PROTEIN XYLH"/>
    <property type="match status" value="1"/>
</dbReference>